<reference evidence="3" key="1">
    <citation type="submission" date="2016-09" db="EMBL/GenBank/DDBJ databases">
        <authorList>
            <person name="Lysoe E."/>
        </authorList>
    </citation>
    <scope>NUCLEOTIDE SEQUENCE [LARGE SCALE GENOMIC DNA]</scope>
    <source>
        <strain evidence="3">LJ96T</strain>
    </source>
</reference>
<name>A0A1L3ENI7_9GAMM</name>
<keyword evidence="1" id="KW-0732">Signal</keyword>
<dbReference type="KEGG" id="lrz:BJI69_01065"/>
<proteinExistence type="predicted"/>
<feature type="chain" id="PRO_5013221974" evidence="1">
    <location>
        <begin position="17"/>
        <end position="270"/>
    </location>
</feature>
<dbReference type="EMBL" id="CP017480">
    <property type="protein sequence ID" value="APG02633.1"/>
    <property type="molecule type" value="Genomic_DNA"/>
</dbReference>
<dbReference type="PANTHER" id="PTHR48098:SF6">
    <property type="entry name" value="FERRI-BACILLIBACTIN ESTERASE BESA"/>
    <property type="match status" value="1"/>
</dbReference>
<dbReference type="PANTHER" id="PTHR48098">
    <property type="entry name" value="ENTEROCHELIN ESTERASE-RELATED"/>
    <property type="match status" value="1"/>
</dbReference>
<dbReference type="AlphaFoldDB" id="A0A1L3ENI7"/>
<dbReference type="STRING" id="1440763.BJI69_01065"/>
<keyword evidence="3" id="KW-1185">Reference proteome</keyword>
<dbReference type="SUPFAM" id="SSF53474">
    <property type="entry name" value="alpha/beta-Hydrolases"/>
    <property type="match status" value="1"/>
</dbReference>
<dbReference type="InterPro" id="IPR000801">
    <property type="entry name" value="Esterase-like"/>
</dbReference>
<evidence type="ECO:0000256" key="1">
    <source>
        <dbReference type="SAM" id="SignalP"/>
    </source>
</evidence>
<dbReference type="InterPro" id="IPR029058">
    <property type="entry name" value="AB_hydrolase_fold"/>
</dbReference>
<evidence type="ECO:0000313" key="2">
    <source>
        <dbReference type="EMBL" id="APG02633.1"/>
    </source>
</evidence>
<protein>
    <submittedName>
        <fullName evidence="2">Esterase</fullName>
    </submittedName>
</protein>
<feature type="signal peptide" evidence="1">
    <location>
        <begin position="1"/>
        <end position="16"/>
    </location>
</feature>
<gene>
    <name evidence="2" type="ORF">BJI69_01065</name>
</gene>
<dbReference type="InterPro" id="IPR050583">
    <property type="entry name" value="Mycobacterial_A85_antigen"/>
</dbReference>
<dbReference type="Pfam" id="PF00756">
    <property type="entry name" value="Esterase"/>
    <property type="match status" value="1"/>
</dbReference>
<accession>A0A1L3ENI7</accession>
<organism evidence="2 3">
    <name type="scientific">Luteibacter rhizovicinus DSM 16549</name>
    <dbReference type="NCBI Taxonomy" id="1440763"/>
    <lineage>
        <taxon>Bacteria</taxon>
        <taxon>Pseudomonadati</taxon>
        <taxon>Pseudomonadota</taxon>
        <taxon>Gammaproteobacteria</taxon>
        <taxon>Lysobacterales</taxon>
        <taxon>Rhodanobacteraceae</taxon>
        <taxon>Luteibacter</taxon>
    </lineage>
</organism>
<dbReference type="OrthoDB" id="9784036at2"/>
<sequence>MIFALAAGILTFPASAQTPPHDTFTLPTASPAETRVINVYKPPGYEASQARYPVLYMPDGGMQEDFPHVAEAVDAGIRAGEVQPLILVGIENTERRRDMTGPTSVASDMAIAPHVGGSAAFRTFIAKQLIPEIGRRYRVDGHRGIIGESLAGLFAVECFLLEPELFDTVIAISPSLWWNNGALLDQAATLLRNQPKGSRRLYLASADEDNIAPNVEKLANVLTADAPKGLDWIYVRRPDLQHDTIYKALETPALRRAFLPKFVQIALPGK</sequence>
<dbReference type="Gene3D" id="3.40.50.1820">
    <property type="entry name" value="alpha/beta hydrolase"/>
    <property type="match status" value="1"/>
</dbReference>
<dbReference type="Proteomes" id="UP000182987">
    <property type="component" value="Chromosome"/>
</dbReference>
<evidence type="ECO:0000313" key="3">
    <source>
        <dbReference type="Proteomes" id="UP000182987"/>
    </source>
</evidence>